<comment type="caution">
    <text evidence="1">The sequence shown here is derived from an EMBL/GenBank/DDBJ whole genome shotgun (WGS) entry which is preliminary data.</text>
</comment>
<keyword evidence="2" id="KW-1185">Reference proteome</keyword>
<dbReference type="AlphaFoldDB" id="A0A6G1X1W2"/>
<protein>
    <submittedName>
        <fullName evidence="1">Uncharacterized protein</fullName>
    </submittedName>
</protein>
<gene>
    <name evidence="1" type="ORF">GH754_01440</name>
</gene>
<accession>A0A6G1X1W2</accession>
<evidence type="ECO:0000313" key="1">
    <source>
        <dbReference type="EMBL" id="MRG84987.1"/>
    </source>
</evidence>
<dbReference type="Proteomes" id="UP000480185">
    <property type="component" value="Unassembled WGS sequence"/>
</dbReference>
<proteinExistence type="predicted"/>
<dbReference type="OrthoDB" id="2964836at2"/>
<name>A0A6G1X1W2_9BACI</name>
<evidence type="ECO:0000313" key="2">
    <source>
        <dbReference type="Proteomes" id="UP000480185"/>
    </source>
</evidence>
<organism evidence="1 2">
    <name type="scientific">Salinibacillus xinjiangensis</name>
    <dbReference type="NCBI Taxonomy" id="1229268"/>
    <lineage>
        <taxon>Bacteria</taxon>
        <taxon>Bacillati</taxon>
        <taxon>Bacillota</taxon>
        <taxon>Bacilli</taxon>
        <taxon>Bacillales</taxon>
        <taxon>Bacillaceae</taxon>
        <taxon>Salinibacillus</taxon>
    </lineage>
</organism>
<sequence length="248" mass="29335">MKHVRLTYDQLVAFHLEEVPDKTARHYAAKLENAINPHIIVEKRFDKKYNVIGGFKYVSALKSTQKKVPTLCFVVGPFKSEAERKLAILQQCITEGEDEQYKELLIYELMHECDLDEYDISEALGKDAFKIDEYMYQQIIPRTYLKKAIELGIKPLIQAIFFNRLNSFQEKCLLTELALVGDTSLRGFHLPQYRKYRETYMLFDDFTEAINQLQLALHSKKSWRHIPHPRTYPPQDNWTHYEIYTLYS</sequence>
<dbReference type="EMBL" id="WJNH01000001">
    <property type="protein sequence ID" value="MRG84987.1"/>
    <property type="molecule type" value="Genomic_DNA"/>
</dbReference>
<dbReference type="RefSeq" id="WP_153726949.1">
    <property type="nucleotide sequence ID" value="NZ_WJNH01000001.1"/>
</dbReference>
<reference evidence="1 2" key="1">
    <citation type="submission" date="2019-11" db="EMBL/GenBank/DDBJ databases">
        <authorList>
            <person name="Li J."/>
        </authorList>
    </citation>
    <scope>NUCLEOTIDE SEQUENCE [LARGE SCALE GENOMIC DNA]</scope>
    <source>
        <strain evidence="1 2">J4</strain>
    </source>
</reference>